<dbReference type="CDD" id="cd01449">
    <property type="entry name" value="TST_Repeat_2"/>
    <property type="match status" value="1"/>
</dbReference>
<proteinExistence type="predicted"/>
<dbReference type="EMBL" id="PZQS01000001">
    <property type="protein sequence ID" value="PVD39206.1"/>
    <property type="molecule type" value="Genomic_DNA"/>
</dbReference>
<dbReference type="FunFam" id="3.40.250.10:FF:000001">
    <property type="entry name" value="Sulfurtransferase"/>
    <property type="match status" value="1"/>
</dbReference>
<dbReference type="GO" id="GO:0005739">
    <property type="term" value="C:mitochondrion"/>
    <property type="evidence" value="ECO:0007669"/>
    <property type="project" value="TreeGrafter"/>
</dbReference>
<protein>
    <recommendedName>
        <fullName evidence="5">Sulfurtransferase</fullName>
    </recommendedName>
</protein>
<evidence type="ECO:0000256" key="2">
    <source>
        <dbReference type="ARBA" id="ARBA00022490"/>
    </source>
</evidence>
<dbReference type="PROSITE" id="PS00380">
    <property type="entry name" value="RHODANESE_1"/>
    <property type="match status" value="1"/>
</dbReference>
<evidence type="ECO:0000313" key="8">
    <source>
        <dbReference type="Proteomes" id="UP000245119"/>
    </source>
</evidence>
<dbReference type="FunFam" id="3.40.250.10:FF:000015">
    <property type="entry name" value="Sulfurtransferase"/>
    <property type="match status" value="1"/>
</dbReference>
<feature type="domain" description="Rhodanese" evidence="6">
    <location>
        <begin position="173"/>
        <end position="288"/>
    </location>
</feature>
<sequence length="294" mass="33156">MSGKFSALVTVKWLVDALKLSPRNLRVLDGSWHLPVANRNARLEYKAGHIPGALFFDIDECADQKANYCPHMLPSVSAFEEYVGKLGINNNTHVVVYDNNDTFPVFSAQRVWWTFRTFGHDKISVLEGGLRKWCNEGNPLTSDIVQVPSETFKATFRPNLVKNFNDVEVNQFSKREFVLVDARPSGRFEGTQPEPRPDIKPGHIPGSVNLPFPDIMDVEKQMFKTREELQQLFDKLSIDLKQPMVASCGSGISACIVALAAYICGKDDVAVYDGSWTEWYQRAKPEQMENVPVN</sequence>
<comment type="subcellular location">
    <subcellularLocation>
        <location evidence="1">Cytoplasm</location>
    </subcellularLocation>
</comment>
<dbReference type="Proteomes" id="UP000245119">
    <property type="component" value="Linkage Group LG1"/>
</dbReference>
<evidence type="ECO:0000256" key="4">
    <source>
        <dbReference type="ARBA" id="ARBA00022737"/>
    </source>
</evidence>
<dbReference type="AlphaFoldDB" id="A0A2T7Q0K3"/>
<keyword evidence="2" id="KW-0963">Cytoplasm</keyword>
<reference evidence="7 8" key="1">
    <citation type="submission" date="2018-04" db="EMBL/GenBank/DDBJ databases">
        <title>The genome of golden apple snail Pomacea canaliculata provides insight into stress tolerance and invasive adaptation.</title>
        <authorList>
            <person name="Liu C."/>
            <person name="Liu B."/>
            <person name="Ren Y."/>
            <person name="Zhang Y."/>
            <person name="Wang H."/>
            <person name="Li S."/>
            <person name="Jiang F."/>
            <person name="Yin L."/>
            <person name="Zhang G."/>
            <person name="Qian W."/>
            <person name="Fan W."/>
        </authorList>
    </citation>
    <scope>NUCLEOTIDE SEQUENCE [LARGE SCALE GENOMIC DNA]</scope>
    <source>
        <strain evidence="7">SZHN2017</strain>
        <tissue evidence="7">Muscle</tissue>
    </source>
</reference>
<dbReference type="PANTHER" id="PTHR11364:SF27">
    <property type="entry name" value="SULFURTRANSFERASE"/>
    <property type="match status" value="1"/>
</dbReference>
<gene>
    <name evidence="7" type="ORF">C0Q70_01834</name>
</gene>
<dbReference type="InterPro" id="IPR001307">
    <property type="entry name" value="Thiosulphate_STrfase_CS"/>
</dbReference>
<dbReference type="GO" id="GO:0004792">
    <property type="term" value="F:thiosulfate-cyanide sulfurtransferase activity"/>
    <property type="evidence" value="ECO:0007669"/>
    <property type="project" value="InterPro"/>
</dbReference>
<feature type="domain" description="Rhodanese" evidence="6">
    <location>
        <begin position="21"/>
        <end position="142"/>
    </location>
</feature>
<evidence type="ECO:0000256" key="3">
    <source>
        <dbReference type="ARBA" id="ARBA00022679"/>
    </source>
</evidence>
<evidence type="ECO:0000256" key="5">
    <source>
        <dbReference type="RuleBase" id="RU000507"/>
    </source>
</evidence>
<dbReference type="Gene3D" id="3.40.250.10">
    <property type="entry name" value="Rhodanese-like domain"/>
    <property type="match status" value="2"/>
</dbReference>
<dbReference type="Pfam" id="PF00581">
    <property type="entry name" value="Rhodanese"/>
    <property type="match status" value="2"/>
</dbReference>
<keyword evidence="3 5" id="KW-0808">Transferase</keyword>
<dbReference type="InterPro" id="IPR036873">
    <property type="entry name" value="Rhodanese-like_dom_sf"/>
</dbReference>
<organism evidence="7 8">
    <name type="scientific">Pomacea canaliculata</name>
    <name type="common">Golden apple snail</name>
    <dbReference type="NCBI Taxonomy" id="400727"/>
    <lineage>
        <taxon>Eukaryota</taxon>
        <taxon>Metazoa</taxon>
        <taxon>Spiralia</taxon>
        <taxon>Lophotrochozoa</taxon>
        <taxon>Mollusca</taxon>
        <taxon>Gastropoda</taxon>
        <taxon>Caenogastropoda</taxon>
        <taxon>Architaenioglossa</taxon>
        <taxon>Ampullarioidea</taxon>
        <taxon>Ampullariidae</taxon>
        <taxon>Pomacea</taxon>
    </lineage>
</organism>
<dbReference type="PANTHER" id="PTHR11364">
    <property type="entry name" value="THIOSULFATE SULFERTANSFERASE"/>
    <property type="match status" value="1"/>
</dbReference>
<dbReference type="OrthoDB" id="270167at2759"/>
<evidence type="ECO:0000313" key="7">
    <source>
        <dbReference type="EMBL" id="PVD39206.1"/>
    </source>
</evidence>
<dbReference type="InterPro" id="IPR045078">
    <property type="entry name" value="TST/MPST-like"/>
</dbReference>
<dbReference type="CDD" id="cd01448">
    <property type="entry name" value="TST_Repeat_1"/>
    <property type="match status" value="1"/>
</dbReference>
<dbReference type="PROSITE" id="PS00683">
    <property type="entry name" value="RHODANESE_2"/>
    <property type="match status" value="1"/>
</dbReference>
<dbReference type="STRING" id="400727.A0A2T7Q0K3"/>
<accession>A0A2T7Q0K3</accession>
<dbReference type="SUPFAM" id="SSF52821">
    <property type="entry name" value="Rhodanese/Cell cycle control phosphatase"/>
    <property type="match status" value="2"/>
</dbReference>
<dbReference type="OMA" id="NNNWFAS"/>
<evidence type="ECO:0000256" key="1">
    <source>
        <dbReference type="ARBA" id="ARBA00004496"/>
    </source>
</evidence>
<dbReference type="InterPro" id="IPR001763">
    <property type="entry name" value="Rhodanese-like_dom"/>
</dbReference>
<keyword evidence="8" id="KW-1185">Reference proteome</keyword>
<comment type="caution">
    <text evidence="7">The sequence shown here is derived from an EMBL/GenBank/DDBJ whole genome shotgun (WGS) entry which is preliminary data.</text>
</comment>
<name>A0A2T7Q0K3_POMCA</name>
<evidence type="ECO:0000259" key="6">
    <source>
        <dbReference type="PROSITE" id="PS50206"/>
    </source>
</evidence>
<dbReference type="PROSITE" id="PS50206">
    <property type="entry name" value="RHODANESE_3"/>
    <property type="match status" value="2"/>
</dbReference>
<keyword evidence="4" id="KW-0677">Repeat</keyword>
<dbReference type="SMART" id="SM00450">
    <property type="entry name" value="RHOD"/>
    <property type="match status" value="2"/>
</dbReference>